<keyword evidence="6" id="KW-0675">Receptor</keyword>
<evidence type="ECO:0000256" key="2">
    <source>
        <dbReference type="ARBA" id="ARBA00022692"/>
    </source>
</evidence>
<evidence type="ECO:0000313" key="11">
    <source>
        <dbReference type="EMBL" id="KAK3706433.1"/>
    </source>
</evidence>
<name>A0AAE0XRJ4_9GAST</name>
<evidence type="ECO:0000313" key="12">
    <source>
        <dbReference type="Proteomes" id="UP001283361"/>
    </source>
</evidence>
<reference evidence="11" key="1">
    <citation type="journal article" date="2023" name="G3 (Bethesda)">
        <title>A reference genome for the long-term kleptoplast-retaining sea slug Elysia crispata morphotype clarki.</title>
        <authorList>
            <person name="Eastman K.E."/>
            <person name="Pendleton A.L."/>
            <person name="Shaikh M.A."/>
            <person name="Suttiyut T."/>
            <person name="Ogas R."/>
            <person name="Tomko P."/>
            <person name="Gavelis G."/>
            <person name="Widhalm J.R."/>
            <person name="Wisecaver J.H."/>
        </authorList>
    </citation>
    <scope>NUCLEOTIDE SEQUENCE</scope>
    <source>
        <strain evidence="11">ECLA1</strain>
    </source>
</reference>
<gene>
    <name evidence="11" type="ORF">RRG08_048001</name>
</gene>
<comment type="subcellular location">
    <subcellularLocation>
        <location evidence="1">Membrane</location>
        <topology evidence="1">Multi-pass membrane protein</topology>
    </subcellularLocation>
</comment>
<evidence type="ECO:0000256" key="4">
    <source>
        <dbReference type="ARBA" id="ARBA00023040"/>
    </source>
</evidence>
<dbReference type="PROSITE" id="PS50262">
    <property type="entry name" value="G_PROTEIN_RECEP_F1_2"/>
    <property type="match status" value="1"/>
</dbReference>
<dbReference type="InterPro" id="IPR017452">
    <property type="entry name" value="GPCR_Rhodpsn_7TM"/>
</dbReference>
<accession>A0AAE0XRJ4</accession>
<evidence type="ECO:0000256" key="9">
    <source>
        <dbReference type="SAM" id="Phobius"/>
    </source>
</evidence>
<feature type="transmembrane region" description="Helical" evidence="9">
    <location>
        <begin position="26"/>
        <end position="54"/>
    </location>
</feature>
<dbReference type="InterPro" id="IPR050125">
    <property type="entry name" value="GPCR_opsins"/>
</dbReference>
<keyword evidence="5 9" id="KW-0472">Membrane</keyword>
<feature type="transmembrane region" description="Helical" evidence="9">
    <location>
        <begin position="147"/>
        <end position="167"/>
    </location>
</feature>
<feature type="transmembrane region" description="Helical" evidence="9">
    <location>
        <begin position="75"/>
        <end position="96"/>
    </location>
</feature>
<evidence type="ECO:0000256" key="3">
    <source>
        <dbReference type="ARBA" id="ARBA00022989"/>
    </source>
</evidence>
<keyword evidence="12" id="KW-1185">Reference proteome</keyword>
<dbReference type="AlphaFoldDB" id="A0AAE0XRJ4"/>
<evidence type="ECO:0000256" key="8">
    <source>
        <dbReference type="SAM" id="MobiDB-lite"/>
    </source>
</evidence>
<keyword evidence="4" id="KW-0297">G-protein coupled receptor</keyword>
<dbReference type="Proteomes" id="UP001283361">
    <property type="component" value="Unassembled WGS sequence"/>
</dbReference>
<dbReference type="EMBL" id="JAWDGP010007745">
    <property type="protein sequence ID" value="KAK3706433.1"/>
    <property type="molecule type" value="Genomic_DNA"/>
</dbReference>
<keyword evidence="7" id="KW-0807">Transducer</keyword>
<feature type="domain" description="G-protein coupled receptors family 1 profile" evidence="10">
    <location>
        <begin position="42"/>
        <end position="166"/>
    </location>
</feature>
<organism evidence="11 12">
    <name type="scientific">Elysia crispata</name>
    <name type="common">lettuce slug</name>
    <dbReference type="NCBI Taxonomy" id="231223"/>
    <lineage>
        <taxon>Eukaryota</taxon>
        <taxon>Metazoa</taxon>
        <taxon>Spiralia</taxon>
        <taxon>Lophotrochozoa</taxon>
        <taxon>Mollusca</taxon>
        <taxon>Gastropoda</taxon>
        <taxon>Heterobranchia</taxon>
        <taxon>Euthyneura</taxon>
        <taxon>Panpulmonata</taxon>
        <taxon>Sacoglossa</taxon>
        <taxon>Placobranchoidea</taxon>
        <taxon>Plakobranchidae</taxon>
        <taxon>Elysia</taxon>
    </lineage>
</organism>
<sequence length="382" mass="43147">MNVSTGLEIVSAPLGEPLISDHITNYVMVMLSLMIMIFSPSATILNILNVFIFINTKLDSVTVCFISLSLSDMSSMVLMSVKASFSLIVASGVSWGRNLPTLSYFLAFIFVLLMDMSSATTTYIAVQRGLCVTFPFITRHMFNKNRSLVICVSISLVNLAFSLPRFGTFRLKTEADPLDNKTTLIVFEYFDSWDSFDKFNLIFMKTILPFTEYGIMFICTVAISIGMRSSMKLKQIPNFYSSKTQCGADSKKSKEKYEKDMDNNEGREKEQTEKKDSKESLVVKQSLIVVLIQRVLEENHSKSGQDFHLACLEISPYFPGFYHIMLKSRGIHDPHLSYHASTVQLHGFDGRCRMRISSRKAPHLTTISGCADRDANLYLDDK</sequence>
<dbReference type="GO" id="GO:0016020">
    <property type="term" value="C:membrane"/>
    <property type="evidence" value="ECO:0007669"/>
    <property type="project" value="UniProtKB-SubCell"/>
</dbReference>
<evidence type="ECO:0000256" key="7">
    <source>
        <dbReference type="ARBA" id="ARBA00023224"/>
    </source>
</evidence>
<feature type="compositionally biased region" description="Basic and acidic residues" evidence="8">
    <location>
        <begin position="249"/>
        <end position="277"/>
    </location>
</feature>
<dbReference type="SUPFAM" id="SSF81321">
    <property type="entry name" value="Family A G protein-coupled receptor-like"/>
    <property type="match status" value="1"/>
</dbReference>
<proteinExistence type="predicted"/>
<dbReference type="Gene3D" id="1.20.1070.10">
    <property type="entry name" value="Rhodopsin 7-helix transmembrane proteins"/>
    <property type="match status" value="1"/>
</dbReference>
<keyword evidence="3 9" id="KW-1133">Transmembrane helix</keyword>
<feature type="transmembrane region" description="Helical" evidence="9">
    <location>
        <begin position="202"/>
        <end position="225"/>
    </location>
</feature>
<evidence type="ECO:0000259" key="10">
    <source>
        <dbReference type="PROSITE" id="PS50262"/>
    </source>
</evidence>
<comment type="caution">
    <text evidence="11">The sequence shown here is derived from an EMBL/GenBank/DDBJ whole genome shotgun (WGS) entry which is preliminary data.</text>
</comment>
<feature type="transmembrane region" description="Helical" evidence="9">
    <location>
        <begin position="102"/>
        <end position="126"/>
    </location>
</feature>
<evidence type="ECO:0000256" key="5">
    <source>
        <dbReference type="ARBA" id="ARBA00023136"/>
    </source>
</evidence>
<keyword evidence="2 9" id="KW-0812">Transmembrane</keyword>
<dbReference type="GO" id="GO:0004930">
    <property type="term" value="F:G protein-coupled receptor activity"/>
    <property type="evidence" value="ECO:0007669"/>
    <property type="project" value="UniProtKB-KW"/>
</dbReference>
<protein>
    <recommendedName>
        <fullName evidence="10">G-protein coupled receptors family 1 profile domain-containing protein</fullName>
    </recommendedName>
</protein>
<dbReference type="Pfam" id="PF00001">
    <property type="entry name" value="7tm_1"/>
    <property type="match status" value="1"/>
</dbReference>
<dbReference type="InterPro" id="IPR000276">
    <property type="entry name" value="GPCR_Rhodpsn"/>
</dbReference>
<dbReference type="PANTHER" id="PTHR24240">
    <property type="entry name" value="OPSIN"/>
    <property type="match status" value="1"/>
</dbReference>
<evidence type="ECO:0000256" key="6">
    <source>
        <dbReference type="ARBA" id="ARBA00023170"/>
    </source>
</evidence>
<evidence type="ECO:0000256" key="1">
    <source>
        <dbReference type="ARBA" id="ARBA00004141"/>
    </source>
</evidence>
<feature type="region of interest" description="Disordered" evidence="8">
    <location>
        <begin position="244"/>
        <end position="277"/>
    </location>
</feature>